<keyword evidence="1" id="KW-0732">Signal</keyword>
<dbReference type="Proteomes" id="UP000255165">
    <property type="component" value="Unassembled WGS sequence"/>
</dbReference>
<reference evidence="3" key="1">
    <citation type="submission" date="2018-06" db="EMBL/GenBank/DDBJ databases">
        <authorList>
            <person name="Feng T."/>
            <person name="Jeon C.O."/>
        </authorList>
    </citation>
    <scope>NUCLEOTIDE SEQUENCE [LARGE SCALE GENOMIC DNA]</scope>
    <source>
        <strain evidence="3">S23</strain>
    </source>
</reference>
<organism evidence="2 3">
    <name type="scientific">Cupriavidus lacunae</name>
    <dbReference type="NCBI Taxonomy" id="2666307"/>
    <lineage>
        <taxon>Bacteria</taxon>
        <taxon>Pseudomonadati</taxon>
        <taxon>Pseudomonadota</taxon>
        <taxon>Betaproteobacteria</taxon>
        <taxon>Burkholderiales</taxon>
        <taxon>Burkholderiaceae</taxon>
        <taxon>Cupriavidus</taxon>
    </lineage>
</organism>
<feature type="signal peptide" evidence="1">
    <location>
        <begin position="1"/>
        <end position="30"/>
    </location>
</feature>
<proteinExistence type="predicted"/>
<evidence type="ECO:0000313" key="2">
    <source>
        <dbReference type="EMBL" id="RDK06553.1"/>
    </source>
</evidence>
<dbReference type="EMBL" id="QKWJ01000060">
    <property type="protein sequence ID" value="RDK06553.1"/>
    <property type="molecule type" value="Genomic_DNA"/>
</dbReference>
<gene>
    <name evidence="2" type="ORF">DN412_30840</name>
</gene>
<dbReference type="AlphaFoldDB" id="A0A370NLU4"/>
<keyword evidence="3" id="KW-1185">Reference proteome</keyword>
<evidence type="ECO:0000256" key="1">
    <source>
        <dbReference type="SAM" id="SignalP"/>
    </source>
</evidence>
<protein>
    <submittedName>
        <fullName evidence="2">Uncharacterized protein</fullName>
    </submittedName>
</protein>
<comment type="caution">
    <text evidence="2">The sequence shown here is derived from an EMBL/GenBank/DDBJ whole genome shotgun (WGS) entry which is preliminary data.</text>
</comment>
<evidence type="ECO:0000313" key="3">
    <source>
        <dbReference type="Proteomes" id="UP000255165"/>
    </source>
</evidence>
<feature type="chain" id="PRO_5016984804" evidence="1">
    <location>
        <begin position="31"/>
        <end position="99"/>
    </location>
</feature>
<sequence length="99" mass="10478">MNGGQIMKSTLYKRLLAIALAAGSATAAFAGERPRDTGVGCHHAANAYCRLPDEGSKPMLQGVLPGESLFCINVSRARAQIHSDTKSPEVRHMPLAMAS</sequence>
<name>A0A370NLU4_9BURK</name>
<accession>A0A370NLU4</accession>